<dbReference type="AlphaFoldDB" id="A0ABD3RA38"/>
<accession>A0ABD3RA38</accession>
<protein>
    <submittedName>
        <fullName evidence="1">Uncharacterized protein</fullName>
    </submittedName>
</protein>
<evidence type="ECO:0000313" key="1">
    <source>
        <dbReference type="EMBL" id="KAL3806966.1"/>
    </source>
</evidence>
<sequence length="129" mass="14956">MPTVHYAKRKFLDENDLVIPWRIDVDESNRRADPSRNTQRNCAACASDHRRKGGNEIIFVRVGKTDHPAFEMIRIRDNTCTTHPIDPDDMMWIQWVTTLKIVGVSKQQLVEGGLQPRKRTRPNYFHDGG</sequence>
<proteinExistence type="predicted"/>
<gene>
    <name evidence="1" type="ORF">ACHAXA_011383</name>
</gene>
<evidence type="ECO:0000313" key="2">
    <source>
        <dbReference type="Proteomes" id="UP001530377"/>
    </source>
</evidence>
<dbReference type="EMBL" id="JALLPB020000695">
    <property type="protein sequence ID" value="KAL3806966.1"/>
    <property type="molecule type" value="Genomic_DNA"/>
</dbReference>
<keyword evidence="2" id="KW-1185">Reference proteome</keyword>
<dbReference type="Proteomes" id="UP001530377">
    <property type="component" value="Unassembled WGS sequence"/>
</dbReference>
<name>A0ABD3RA38_9STRA</name>
<organism evidence="1 2">
    <name type="scientific">Cyclostephanos tholiformis</name>
    <dbReference type="NCBI Taxonomy" id="382380"/>
    <lineage>
        <taxon>Eukaryota</taxon>
        <taxon>Sar</taxon>
        <taxon>Stramenopiles</taxon>
        <taxon>Ochrophyta</taxon>
        <taxon>Bacillariophyta</taxon>
        <taxon>Coscinodiscophyceae</taxon>
        <taxon>Thalassiosirophycidae</taxon>
        <taxon>Stephanodiscales</taxon>
        <taxon>Stephanodiscaceae</taxon>
        <taxon>Cyclostephanos</taxon>
    </lineage>
</organism>
<comment type="caution">
    <text evidence="1">The sequence shown here is derived from an EMBL/GenBank/DDBJ whole genome shotgun (WGS) entry which is preliminary data.</text>
</comment>
<reference evidence="1 2" key="1">
    <citation type="submission" date="2024-10" db="EMBL/GenBank/DDBJ databases">
        <title>Updated reference genomes for cyclostephanoid diatoms.</title>
        <authorList>
            <person name="Roberts W.R."/>
            <person name="Alverson A.J."/>
        </authorList>
    </citation>
    <scope>NUCLEOTIDE SEQUENCE [LARGE SCALE GENOMIC DNA]</scope>
    <source>
        <strain evidence="1 2">AJA228-03</strain>
    </source>
</reference>